<dbReference type="NCBIfam" id="TIGR01167">
    <property type="entry name" value="LPXTG_anchor"/>
    <property type="match status" value="1"/>
</dbReference>
<dbReference type="InterPro" id="IPR019931">
    <property type="entry name" value="LPXTG_anchor"/>
</dbReference>
<protein>
    <recommendedName>
        <fullName evidence="8">Gram-positive cocci surface proteins LPxTG domain-containing protein</fullName>
    </recommendedName>
</protein>
<evidence type="ECO:0000256" key="6">
    <source>
        <dbReference type="SAM" id="Phobius"/>
    </source>
</evidence>
<dbReference type="EMBL" id="NGMM01000002">
    <property type="protein sequence ID" value="OTP17470.1"/>
    <property type="molecule type" value="Genomic_DNA"/>
</dbReference>
<feature type="domain" description="Gram-positive cocci surface proteins LPxTG" evidence="8">
    <location>
        <begin position="81"/>
        <end position="120"/>
    </location>
</feature>
<keyword evidence="6" id="KW-0812">Transmembrane</keyword>
<feature type="region of interest" description="Disordered" evidence="5">
    <location>
        <begin position="44"/>
        <end position="90"/>
    </location>
</feature>
<keyword evidence="3 7" id="KW-0732">Signal</keyword>
<evidence type="ECO:0000313" key="9">
    <source>
        <dbReference type="EMBL" id="OTP17470.1"/>
    </source>
</evidence>
<proteinExistence type="predicted"/>
<dbReference type="Proteomes" id="UP000195141">
    <property type="component" value="Chromosome"/>
</dbReference>
<keyword evidence="4" id="KW-0572">Peptidoglycan-anchor</keyword>
<keyword evidence="2" id="KW-0964">Secreted</keyword>
<feature type="chain" id="PRO_5012037646" description="Gram-positive cocci surface proteins LPxTG domain-containing protein" evidence="7">
    <location>
        <begin position="30"/>
        <end position="127"/>
    </location>
</feature>
<dbReference type="EMBL" id="CP147247">
    <property type="protein sequence ID" value="WYJ91077.1"/>
    <property type="molecule type" value="Genomic_DNA"/>
</dbReference>
<evidence type="ECO:0000313" key="11">
    <source>
        <dbReference type="Proteomes" id="UP000195141"/>
    </source>
</evidence>
<evidence type="ECO:0000256" key="1">
    <source>
        <dbReference type="ARBA" id="ARBA00022512"/>
    </source>
</evidence>
<evidence type="ECO:0000256" key="3">
    <source>
        <dbReference type="ARBA" id="ARBA00022729"/>
    </source>
</evidence>
<feature type="signal peptide" evidence="7">
    <location>
        <begin position="1"/>
        <end position="29"/>
    </location>
</feature>
<evidence type="ECO:0000256" key="4">
    <source>
        <dbReference type="ARBA" id="ARBA00023088"/>
    </source>
</evidence>
<gene>
    <name evidence="9" type="ORF">A5888_001608</name>
    <name evidence="10" type="ORF">A5888_002845</name>
</gene>
<dbReference type="AlphaFoldDB" id="A0A242KA98"/>
<evidence type="ECO:0000256" key="2">
    <source>
        <dbReference type="ARBA" id="ARBA00022525"/>
    </source>
</evidence>
<evidence type="ECO:0000256" key="5">
    <source>
        <dbReference type="SAM" id="MobiDB-lite"/>
    </source>
</evidence>
<feature type="compositionally biased region" description="Low complexity" evidence="5">
    <location>
        <begin position="49"/>
        <end position="75"/>
    </location>
</feature>
<keyword evidence="6" id="KW-1133">Transmembrane helix</keyword>
<organism evidence="9">
    <name type="scientific">Candidatus Enterococcus clewellii</name>
    <dbReference type="NCBI Taxonomy" id="1834193"/>
    <lineage>
        <taxon>Bacteria</taxon>
        <taxon>Bacillati</taxon>
        <taxon>Bacillota</taxon>
        <taxon>Bacilli</taxon>
        <taxon>Lactobacillales</taxon>
        <taxon>Enterococcaceae</taxon>
        <taxon>Enterococcus</taxon>
    </lineage>
</organism>
<dbReference type="Pfam" id="PF00746">
    <property type="entry name" value="Gram_pos_anchor"/>
    <property type="match status" value="1"/>
</dbReference>
<reference evidence="10" key="2">
    <citation type="submission" date="2017-05" db="EMBL/GenBank/DDBJ databases">
        <authorList>
            <consortium name="The Broad Institute Genomics Platform"/>
            <consortium name="The Broad Institute Genomic Center for Infectious Diseases"/>
            <person name="Earl A."/>
            <person name="Manson A."/>
            <person name="Schwartman J."/>
            <person name="Gilmore M."/>
            <person name="Abouelleil A."/>
            <person name="Cao P."/>
            <person name="Chapman S."/>
            <person name="Cusick C."/>
            <person name="Shea T."/>
            <person name="Young S."/>
            <person name="Neafsey D."/>
            <person name="Nusbaum C."/>
            <person name="Birren B."/>
        </authorList>
    </citation>
    <scope>NUCLEOTIDE SEQUENCE</scope>
    <source>
        <strain evidence="10">9E7_DIV0242</strain>
    </source>
</reference>
<keyword evidence="1" id="KW-0134">Cell wall</keyword>
<dbReference type="OrthoDB" id="2185858at2"/>
<sequence length="127" mass="13701">MKNKHVFLYMFSSVFLTMLMFLSAPVSFAQEGAVQTKGEVILWEESSDSSEPPTSSTEPSESTVPSESVVSSESSQGATISKPAGKYPSTGELVKSSLTITGIALLLIMLVLFFLKKKKEREIGEGS</sequence>
<evidence type="ECO:0000259" key="8">
    <source>
        <dbReference type="Pfam" id="PF00746"/>
    </source>
</evidence>
<feature type="transmembrane region" description="Helical" evidence="6">
    <location>
        <begin position="96"/>
        <end position="115"/>
    </location>
</feature>
<reference evidence="10" key="3">
    <citation type="submission" date="2024-03" db="EMBL/GenBank/DDBJ databases">
        <title>The Genome Sequence of Enterococcus sp. DIV0242b.</title>
        <authorList>
            <consortium name="The Broad Institute Genomics Platform"/>
            <consortium name="The Broad Institute Microbial Omics Core"/>
            <consortium name="The Broad Institute Genomic Center for Infectious Diseases"/>
            <person name="Earl A."/>
            <person name="Manson A."/>
            <person name="Gilmore M."/>
            <person name="Schwartman J."/>
            <person name="Shea T."/>
            <person name="Abouelleil A."/>
            <person name="Cao P."/>
            <person name="Chapman S."/>
            <person name="Cusick C."/>
            <person name="Young S."/>
            <person name="Neafsey D."/>
            <person name="Nusbaum C."/>
            <person name="Birren B."/>
        </authorList>
    </citation>
    <scope>NUCLEOTIDE SEQUENCE</scope>
    <source>
        <strain evidence="10">9E7_DIV0242</strain>
    </source>
</reference>
<dbReference type="RefSeq" id="WP_086348679.1">
    <property type="nucleotide sequence ID" value="NZ_CP147247.1"/>
</dbReference>
<evidence type="ECO:0000313" key="10">
    <source>
        <dbReference type="EMBL" id="WYJ91077.1"/>
    </source>
</evidence>
<keyword evidence="6" id="KW-0472">Membrane</keyword>
<reference evidence="9" key="1">
    <citation type="submission" date="2017-05" db="EMBL/GenBank/DDBJ databases">
        <title>The Genome Sequence of Enterococcus sp. 9E7_DIV0242.</title>
        <authorList>
            <consortium name="The Broad Institute Genomics Platform"/>
            <consortium name="The Broad Institute Genomic Center for Infectious Diseases"/>
            <person name="Earl A."/>
            <person name="Manson A."/>
            <person name="Schwartman J."/>
            <person name="Gilmore M."/>
            <person name="Abouelleil A."/>
            <person name="Cao P."/>
            <person name="Chapman S."/>
            <person name="Cusick C."/>
            <person name="Shea T."/>
            <person name="Young S."/>
            <person name="Neafsey D."/>
            <person name="Nusbaum C."/>
            <person name="Birren B."/>
        </authorList>
    </citation>
    <scope>NUCLEOTIDE SEQUENCE [LARGE SCALE GENOMIC DNA]</scope>
    <source>
        <strain evidence="9">9E7_DIV0242</strain>
    </source>
</reference>
<name>A0A242KA98_9ENTE</name>
<accession>A0A242KA98</accession>
<keyword evidence="11" id="KW-1185">Reference proteome</keyword>
<evidence type="ECO:0000256" key="7">
    <source>
        <dbReference type="SAM" id="SignalP"/>
    </source>
</evidence>